<feature type="domain" description="Metallo-beta-lactamase" evidence="5">
    <location>
        <begin position="55"/>
        <end position="276"/>
    </location>
</feature>
<keyword evidence="3 6" id="KW-0378">Hydrolase</keyword>
<dbReference type="SUPFAM" id="SSF56281">
    <property type="entry name" value="Metallo-hydrolase/oxidoreductase"/>
    <property type="match status" value="1"/>
</dbReference>
<dbReference type="InterPro" id="IPR036866">
    <property type="entry name" value="RibonucZ/Hydroxyglut_hydro"/>
</dbReference>
<evidence type="ECO:0000256" key="4">
    <source>
        <dbReference type="ARBA" id="ARBA00022833"/>
    </source>
</evidence>
<comment type="similarity">
    <text evidence="1">Belongs to the metallo-beta-lactamase superfamily.</text>
</comment>
<dbReference type="InterPro" id="IPR051013">
    <property type="entry name" value="MBL_superfamily_lactonases"/>
</dbReference>
<dbReference type="EMBL" id="UGJR01000002">
    <property type="protein sequence ID" value="STR41106.1"/>
    <property type="molecule type" value="Genomic_DNA"/>
</dbReference>
<keyword evidence="4" id="KW-0862">Zinc</keyword>
<dbReference type="Pfam" id="PF00753">
    <property type="entry name" value="Lactamase_B"/>
    <property type="match status" value="1"/>
</dbReference>
<dbReference type="GO" id="GO:0016787">
    <property type="term" value="F:hydrolase activity"/>
    <property type="evidence" value="ECO:0007669"/>
    <property type="project" value="UniProtKB-KW"/>
</dbReference>
<keyword evidence="2" id="KW-0479">Metal-binding</keyword>
<organism evidence="6 7">
    <name type="scientific">Klebsiella michiganensis</name>
    <dbReference type="NCBI Taxonomy" id="1134687"/>
    <lineage>
        <taxon>Bacteria</taxon>
        <taxon>Pseudomonadati</taxon>
        <taxon>Pseudomonadota</taxon>
        <taxon>Gammaproteobacteria</taxon>
        <taxon>Enterobacterales</taxon>
        <taxon>Enterobacteriaceae</taxon>
        <taxon>Klebsiella/Raoultella group</taxon>
        <taxon>Klebsiella</taxon>
    </lineage>
</organism>
<dbReference type="Proteomes" id="UP000255050">
    <property type="component" value="Unassembled WGS sequence"/>
</dbReference>
<comment type="caution">
    <text evidence="6">The sequence shown here is derived from an EMBL/GenBank/DDBJ whole genome shotgun (WGS) entry which is preliminary data.</text>
</comment>
<dbReference type="InterPro" id="IPR001279">
    <property type="entry name" value="Metallo-B-lactamas"/>
</dbReference>
<dbReference type="GO" id="GO:0046872">
    <property type="term" value="F:metal ion binding"/>
    <property type="evidence" value="ECO:0007669"/>
    <property type="project" value="UniProtKB-KW"/>
</dbReference>
<dbReference type="SMART" id="SM00849">
    <property type="entry name" value="Lactamase_B"/>
    <property type="match status" value="1"/>
</dbReference>
<dbReference type="PANTHER" id="PTHR42978">
    <property type="entry name" value="QUORUM-QUENCHING LACTONASE YTNP-RELATED-RELATED"/>
    <property type="match status" value="1"/>
</dbReference>
<reference evidence="6 7" key="1">
    <citation type="submission" date="2018-06" db="EMBL/GenBank/DDBJ databases">
        <authorList>
            <consortium name="Pathogen Informatics"/>
            <person name="Doyle S."/>
        </authorList>
    </citation>
    <scope>NUCLEOTIDE SEQUENCE [LARGE SCALE GENOMIC DNA]</scope>
    <source>
        <strain evidence="6 7">NCTC11694</strain>
    </source>
</reference>
<evidence type="ECO:0000313" key="6">
    <source>
        <dbReference type="EMBL" id="STR41106.1"/>
    </source>
</evidence>
<evidence type="ECO:0000256" key="3">
    <source>
        <dbReference type="ARBA" id="ARBA00022801"/>
    </source>
</evidence>
<evidence type="ECO:0000256" key="2">
    <source>
        <dbReference type="ARBA" id="ARBA00022723"/>
    </source>
</evidence>
<evidence type="ECO:0000259" key="5">
    <source>
        <dbReference type="SMART" id="SM00849"/>
    </source>
</evidence>
<protein>
    <submittedName>
        <fullName evidence="6">Hydrolase</fullName>
    </submittedName>
</protein>
<dbReference type="PANTHER" id="PTHR42978:SF6">
    <property type="entry name" value="QUORUM-QUENCHING LACTONASE YTNP-RELATED"/>
    <property type="match status" value="1"/>
</dbReference>
<dbReference type="AlphaFoldDB" id="A0A7H4LY80"/>
<proteinExistence type="inferred from homology"/>
<sequence>MHKPAFLSRQIGDFQVAPLSDGSMAAGLALLSGINIDDAADIQRSAGVIDPGNIDISGYLIRGRGRTILVDAGTGGGVLETSLRAAGSAPDDVDTVLLTHAHPDHIGGLLDANGAPRYRHARLYLHPLEAEYWQDDAMLNRANARGQRNFTLAAGALDAYSRSLGFLDERGGRRGYPRRYGYPGTRRAIAGFASTSRRKSLLIWATSSIFRMFRPPTRAAVAFDCDPAQARATREAIPRPGRQRKPADCRYAPWRVGICAYRTDLARLSYSIFRAVKRKRAGG</sequence>
<dbReference type="Gene3D" id="3.60.15.10">
    <property type="entry name" value="Ribonuclease Z/Hydroxyacylglutathione hydrolase-like"/>
    <property type="match status" value="1"/>
</dbReference>
<evidence type="ECO:0000256" key="1">
    <source>
        <dbReference type="ARBA" id="ARBA00007749"/>
    </source>
</evidence>
<gene>
    <name evidence="6" type="ORF">NCTC11694_02281</name>
</gene>
<accession>A0A7H4LY80</accession>
<evidence type="ECO:0000313" key="7">
    <source>
        <dbReference type="Proteomes" id="UP000255050"/>
    </source>
</evidence>
<name>A0A7H4LY80_9ENTR</name>